<sequence length="525" mass="59894">MANLKVFLRENSIFLFGLLLTLSLLWPLLGPTYFTHHDDVQMVRLFEMDKCIRDGQIPCRWVPDLGGLYGYPLFNYYAPLSYYIGEIFYLLTGSLMFSAKIMFAIPFVGAYIFMFLLGMFFPAIFWAVVRLKDSATIGNTSLLAIFVALLALSHNLSTMIFIPVTLAFAVILFAQKKDFKFLALFIASLILGLFLAAFYWLPAITEKDLVHVETTTSGYFSNTEHFKGLRKLFLENSWGWGASVREVPGGERDGMSFQIGWVHVLGWLAAITAAVYLWRKDRRVSILVGFLSAVALGSIFMINPRSEFIWRLIEPLKYLQFPWRFLMLIIFSLSLMSGSLILCLKEKKKIAIMIFLVLVVVVNFSFFRPEKFFPLTDSELLSGAKWDAQIKRSIFDFLPKSAKAPPAELATVRFEVLSGKATISGWREGSNWIYFKADVEEDTKFRLSQYYFPNWRILLDGHETEIDSKNDLGLMTITLNKGAHTVEAKLWDTPVRILANSITVAGLAVLIFLGLYKLKRKRIVL</sequence>
<accession>A0A0G1DDC2</accession>
<feature type="transmembrane region" description="Helical" evidence="1">
    <location>
        <begin position="284"/>
        <end position="303"/>
    </location>
</feature>
<keyword evidence="1" id="KW-0812">Transmembrane</keyword>
<keyword evidence="1" id="KW-0472">Membrane</keyword>
<protein>
    <recommendedName>
        <fullName evidence="4">Membrane protein 6-pyruvoyl-tetrahydropterin synthase-related domain-containing protein</fullName>
    </recommendedName>
</protein>
<feature type="transmembrane region" description="Helical" evidence="1">
    <location>
        <begin position="103"/>
        <end position="129"/>
    </location>
</feature>
<feature type="transmembrane region" description="Helical" evidence="1">
    <location>
        <begin position="259"/>
        <end position="277"/>
    </location>
</feature>
<comment type="caution">
    <text evidence="2">The sequence shown here is derived from an EMBL/GenBank/DDBJ whole genome shotgun (WGS) entry which is preliminary data.</text>
</comment>
<keyword evidence="1" id="KW-1133">Transmembrane helix</keyword>
<dbReference type="AlphaFoldDB" id="A0A0G1DDC2"/>
<evidence type="ECO:0000313" key="2">
    <source>
        <dbReference type="EMBL" id="KKS68871.1"/>
    </source>
</evidence>
<dbReference type="EMBL" id="LCEJ01000072">
    <property type="protein sequence ID" value="KKS68871.1"/>
    <property type="molecule type" value="Genomic_DNA"/>
</dbReference>
<dbReference type="Proteomes" id="UP000034785">
    <property type="component" value="Unassembled WGS sequence"/>
</dbReference>
<evidence type="ECO:0000313" key="3">
    <source>
        <dbReference type="Proteomes" id="UP000034785"/>
    </source>
</evidence>
<proteinExistence type="predicted"/>
<feature type="transmembrane region" description="Helical" evidence="1">
    <location>
        <begin position="12"/>
        <end position="29"/>
    </location>
</feature>
<feature type="transmembrane region" description="Helical" evidence="1">
    <location>
        <begin position="497"/>
        <end position="516"/>
    </location>
</feature>
<evidence type="ECO:0000256" key="1">
    <source>
        <dbReference type="SAM" id="Phobius"/>
    </source>
</evidence>
<feature type="transmembrane region" description="Helical" evidence="1">
    <location>
        <begin position="73"/>
        <end position="91"/>
    </location>
</feature>
<feature type="transmembrane region" description="Helical" evidence="1">
    <location>
        <begin position="141"/>
        <end position="174"/>
    </location>
</feature>
<feature type="transmembrane region" description="Helical" evidence="1">
    <location>
        <begin position="350"/>
        <end position="367"/>
    </location>
</feature>
<evidence type="ECO:0008006" key="4">
    <source>
        <dbReference type="Google" id="ProtNLM"/>
    </source>
</evidence>
<feature type="transmembrane region" description="Helical" evidence="1">
    <location>
        <begin position="323"/>
        <end position="343"/>
    </location>
</feature>
<name>A0A0G1DDC2_9BACT</name>
<gene>
    <name evidence="2" type="ORF">UV41_C0072G0002</name>
</gene>
<organism evidence="2 3">
    <name type="scientific">Candidatus Daviesbacteria bacterium GW2011_GWA2_42_7</name>
    <dbReference type="NCBI Taxonomy" id="1618425"/>
    <lineage>
        <taxon>Bacteria</taxon>
        <taxon>Candidatus Daviesiibacteriota</taxon>
    </lineage>
</organism>
<feature type="transmembrane region" description="Helical" evidence="1">
    <location>
        <begin position="181"/>
        <end position="201"/>
    </location>
</feature>
<reference evidence="2 3" key="1">
    <citation type="journal article" date="2015" name="Nature">
        <title>rRNA introns, odd ribosomes, and small enigmatic genomes across a large radiation of phyla.</title>
        <authorList>
            <person name="Brown C.T."/>
            <person name="Hug L.A."/>
            <person name="Thomas B.C."/>
            <person name="Sharon I."/>
            <person name="Castelle C.J."/>
            <person name="Singh A."/>
            <person name="Wilkins M.J."/>
            <person name="Williams K.H."/>
            <person name="Banfield J.F."/>
        </authorList>
    </citation>
    <scope>NUCLEOTIDE SEQUENCE [LARGE SCALE GENOMIC DNA]</scope>
</reference>